<keyword evidence="6 7" id="KW-0067">ATP-binding</keyword>
<evidence type="ECO:0000256" key="8">
    <source>
        <dbReference type="SAM" id="MobiDB-lite"/>
    </source>
</evidence>
<dbReference type="InterPro" id="IPR008271">
    <property type="entry name" value="Ser/Thr_kinase_AS"/>
</dbReference>
<dbReference type="Pfam" id="PF00069">
    <property type="entry name" value="Pkinase"/>
    <property type="match status" value="1"/>
</dbReference>
<reference evidence="10" key="1">
    <citation type="submission" date="2024-08" db="EMBL/GenBank/DDBJ databases">
        <authorList>
            <person name="Yu S.T."/>
        </authorList>
    </citation>
    <scope>NUCLEOTIDE SEQUENCE</scope>
    <source>
        <strain evidence="10">R33</strain>
    </source>
</reference>
<evidence type="ECO:0000256" key="5">
    <source>
        <dbReference type="ARBA" id="ARBA00022777"/>
    </source>
</evidence>
<dbReference type="PANTHER" id="PTHR43289:SF6">
    <property type="entry name" value="SERINE_THREONINE-PROTEIN KINASE NEKL-3"/>
    <property type="match status" value="1"/>
</dbReference>
<dbReference type="InterPro" id="IPR017441">
    <property type="entry name" value="Protein_kinase_ATP_BS"/>
</dbReference>
<evidence type="ECO:0000256" key="4">
    <source>
        <dbReference type="ARBA" id="ARBA00022741"/>
    </source>
</evidence>
<feature type="binding site" evidence="7">
    <location>
        <position position="41"/>
    </location>
    <ligand>
        <name>ATP</name>
        <dbReference type="ChEBI" id="CHEBI:30616"/>
    </ligand>
</feature>
<dbReference type="PROSITE" id="PS50011">
    <property type="entry name" value="PROTEIN_KINASE_DOM"/>
    <property type="match status" value="1"/>
</dbReference>
<keyword evidence="5 10" id="KW-0418">Kinase</keyword>
<evidence type="ECO:0000256" key="6">
    <source>
        <dbReference type="ARBA" id="ARBA00022840"/>
    </source>
</evidence>
<dbReference type="InterPro" id="IPR000719">
    <property type="entry name" value="Prot_kinase_dom"/>
</dbReference>
<evidence type="ECO:0000313" key="10">
    <source>
        <dbReference type="EMBL" id="XDV61879.1"/>
    </source>
</evidence>
<dbReference type="PROSITE" id="PS00108">
    <property type="entry name" value="PROTEIN_KINASE_ST"/>
    <property type="match status" value="1"/>
</dbReference>
<feature type="compositionally biased region" description="Low complexity" evidence="8">
    <location>
        <begin position="408"/>
        <end position="460"/>
    </location>
</feature>
<dbReference type="GO" id="GO:0004674">
    <property type="term" value="F:protein serine/threonine kinase activity"/>
    <property type="evidence" value="ECO:0007669"/>
    <property type="project" value="UniProtKB-KW"/>
</dbReference>
<evidence type="ECO:0000256" key="2">
    <source>
        <dbReference type="ARBA" id="ARBA00022527"/>
    </source>
</evidence>
<dbReference type="InterPro" id="IPR011009">
    <property type="entry name" value="Kinase-like_dom_sf"/>
</dbReference>
<protein>
    <recommendedName>
        <fullName evidence="1">non-specific serine/threonine protein kinase</fullName>
        <ecNumber evidence="1">2.7.11.1</ecNumber>
    </recommendedName>
</protein>
<sequence length="589" mass="60600">MSAPGDVIGGRFELVDRLGSGGMGTVWRALDRALHREVAVKEVRSAAGRDDPEFRRVLRERVLREARAQARISHPNVVTIHHIVDEGEHPWLVMELLPGHSLDQRLEQGPLSPAEAARTGREVLAGLRAAHAAGIRHRDVKPANVLMRADGSAVLTDFGIAALQDAASLTMTGEVIGTPEYLAPERIRGADLPASDLWSLGMMLYVCVEGVSPMRRATTLATLAAVLDEPVPAPRRAGPLAAVLAELLVRDPAARPAAERLDRLLAAVAEGTGRAVPPEPTRLDRAPGSPPDASPVSGRPPSAGRFGPPPSPPPPGPAPRPDQPAPAPAATPPPTSVPFPPHETTPRDALPTLGPLNGGGPHETGPDRRRKATALAAAAAVTALALLGIGGHALFAPGAGGRTDGKGTASPTISVVSTSPGSPSATPTPGSTGTPSTGPVPTPGTTAGTAGAPGATDTPAGMPPSTPAAIVPGGDDPAPGAGRWIAQLYSEPESTGTAVRDQRLAAIHATAPEARVLRSRDYASLKPGYWVVYAPGPFADGRAALTFCAQKGRTTANECIGRYLSNDQGDYAYQCTPPADSPGGRCRHS</sequence>
<dbReference type="GO" id="GO:0005524">
    <property type="term" value="F:ATP binding"/>
    <property type="evidence" value="ECO:0007669"/>
    <property type="project" value="UniProtKB-UniRule"/>
</dbReference>
<evidence type="ECO:0000256" key="3">
    <source>
        <dbReference type="ARBA" id="ARBA00022679"/>
    </source>
</evidence>
<feature type="compositionally biased region" description="Pro residues" evidence="8">
    <location>
        <begin position="307"/>
        <end position="343"/>
    </location>
</feature>
<feature type="compositionally biased region" description="Low complexity" evidence="8">
    <location>
        <begin position="297"/>
        <end position="306"/>
    </location>
</feature>
<feature type="compositionally biased region" description="Low complexity" evidence="8">
    <location>
        <begin position="467"/>
        <end position="482"/>
    </location>
</feature>
<keyword evidence="4 7" id="KW-0547">Nucleotide-binding</keyword>
<dbReference type="RefSeq" id="WP_369776622.1">
    <property type="nucleotide sequence ID" value="NZ_CP165727.1"/>
</dbReference>
<keyword evidence="2" id="KW-0723">Serine/threonine-protein kinase</keyword>
<dbReference type="AlphaFoldDB" id="A0AB39XVI9"/>
<dbReference type="Gene3D" id="1.10.510.10">
    <property type="entry name" value="Transferase(Phosphotransferase) domain 1"/>
    <property type="match status" value="1"/>
</dbReference>
<proteinExistence type="predicted"/>
<keyword evidence="3" id="KW-0808">Transferase</keyword>
<dbReference type="SMART" id="SM00220">
    <property type="entry name" value="S_TKc"/>
    <property type="match status" value="1"/>
</dbReference>
<dbReference type="EMBL" id="CP165727">
    <property type="protein sequence ID" value="XDV61879.1"/>
    <property type="molecule type" value="Genomic_DNA"/>
</dbReference>
<gene>
    <name evidence="10" type="ORF">AB5J51_02465</name>
</gene>
<name>A0AB39XVI9_9ACTN</name>
<dbReference type="PROSITE" id="PS00107">
    <property type="entry name" value="PROTEIN_KINASE_ATP"/>
    <property type="match status" value="1"/>
</dbReference>
<feature type="region of interest" description="Disordered" evidence="8">
    <location>
        <begin position="402"/>
        <end position="482"/>
    </location>
</feature>
<dbReference type="EC" id="2.7.11.1" evidence="1"/>
<dbReference type="SUPFAM" id="SSF56112">
    <property type="entry name" value="Protein kinase-like (PK-like)"/>
    <property type="match status" value="1"/>
</dbReference>
<dbReference type="Gene3D" id="3.30.200.20">
    <property type="entry name" value="Phosphorylase Kinase, domain 1"/>
    <property type="match status" value="1"/>
</dbReference>
<organism evidence="10">
    <name type="scientific">Streptomyces sp. R33</name>
    <dbReference type="NCBI Taxonomy" id="3238629"/>
    <lineage>
        <taxon>Bacteria</taxon>
        <taxon>Bacillati</taxon>
        <taxon>Actinomycetota</taxon>
        <taxon>Actinomycetes</taxon>
        <taxon>Kitasatosporales</taxon>
        <taxon>Streptomycetaceae</taxon>
        <taxon>Streptomyces</taxon>
    </lineage>
</organism>
<dbReference type="CDD" id="cd14014">
    <property type="entry name" value="STKc_PknB_like"/>
    <property type="match status" value="1"/>
</dbReference>
<dbReference type="PANTHER" id="PTHR43289">
    <property type="entry name" value="MITOGEN-ACTIVATED PROTEIN KINASE KINASE KINASE 20-RELATED"/>
    <property type="match status" value="1"/>
</dbReference>
<evidence type="ECO:0000256" key="7">
    <source>
        <dbReference type="PROSITE-ProRule" id="PRU10141"/>
    </source>
</evidence>
<evidence type="ECO:0000259" key="9">
    <source>
        <dbReference type="PROSITE" id="PS50011"/>
    </source>
</evidence>
<feature type="domain" description="Protein kinase" evidence="9">
    <location>
        <begin position="12"/>
        <end position="265"/>
    </location>
</feature>
<evidence type="ECO:0000256" key="1">
    <source>
        <dbReference type="ARBA" id="ARBA00012513"/>
    </source>
</evidence>
<accession>A0AB39XVI9</accession>
<feature type="region of interest" description="Disordered" evidence="8">
    <location>
        <begin position="272"/>
        <end position="371"/>
    </location>
</feature>